<evidence type="ECO:0000313" key="2">
    <source>
        <dbReference type="EMBL" id="KAJ0186479.1"/>
    </source>
</evidence>
<evidence type="ECO:0000313" key="3">
    <source>
        <dbReference type="Proteomes" id="UP000235145"/>
    </source>
</evidence>
<keyword evidence="3" id="KW-1185">Reference proteome</keyword>
<dbReference type="EMBL" id="NBSK02000009">
    <property type="protein sequence ID" value="KAJ0186479.1"/>
    <property type="molecule type" value="Genomic_DNA"/>
</dbReference>
<organism evidence="2 3">
    <name type="scientific">Lactuca sativa</name>
    <name type="common">Garden lettuce</name>
    <dbReference type="NCBI Taxonomy" id="4236"/>
    <lineage>
        <taxon>Eukaryota</taxon>
        <taxon>Viridiplantae</taxon>
        <taxon>Streptophyta</taxon>
        <taxon>Embryophyta</taxon>
        <taxon>Tracheophyta</taxon>
        <taxon>Spermatophyta</taxon>
        <taxon>Magnoliopsida</taxon>
        <taxon>eudicotyledons</taxon>
        <taxon>Gunneridae</taxon>
        <taxon>Pentapetalae</taxon>
        <taxon>asterids</taxon>
        <taxon>campanulids</taxon>
        <taxon>Asterales</taxon>
        <taxon>Asteraceae</taxon>
        <taxon>Cichorioideae</taxon>
        <taxon>Cichorieae</taxon>
        <taxon>Lactucinae</taxon>
        <taxon>Lactuca</taxon>
    </lineage>
</organism>
<dbReference type="PANTHER" id="PTHR35712:SF1">
    <property type="entry name" value="MYOSIN HEAVY CHAIN-LIKE PROTEIN"/>
    <property type="match status" value="1"/>
</dbReference>
<evidence type="ECO:0000256" key="1">
    <source>
        <dbReference type="SAM" id="Coils"/>
    </source>
</evidence>
<dbReference type="Proteomes" id="UP000235145">
    <property type="component" value="Unassembled WGS sequence"/>
</dbReference>
<comment type="caution">
    <text evidence="2">The sequence shown here is derived from an EMBL/GenBank/DDBJ whole genome shotgun (WGS) entry which is preliminary data.</text>
</comment>
<accession>A0A9R1UG37</accession>
<gene>
    <name evidence="2" type="ORF">LSAT_V11C900501190</name>
</gene>
<protein>
    <submittedName>
        <fullName evidence="2">Uncharacterized protein</fullName>
    </submittedName>
</protein>
<sequence>MWNTLKERYLLESDEKAALESEMETLQKNLTRVTNEKVVALMELAQLKQEYNLLQEKLNEDKLVIDKEEKNMIHDKDGRLKSLLKKTYFSECFYPQQDYAQNISKNSSSATTDFAKMKVEYISHMETLKSMEHLASTVRRLRLSLIKVKESVSISNTVSDIIENVETEAKLLKTVCVPVSWSDELDTSEGKVDAVSATGFEMVELLILATQLLKSSMS</sequence>
<reference evidence="2 3" key="1">
    <citation type="journal article" date="2017" name="Nat. Commun.">
        <title>Genome assembly with in vitro proximity ligation data and whole-genome triplication in lettuce.</title>
        <authorList>
            <person name="Reyes-Chin-Wo S."/>
            <person name="Wang Z."/>
            <person name="Yang X."/>
            <person name="Kozik A."/>
            <person name="Arikit S."/>
            <person name="Song C."/>
            <person name="Xia L."/>
            <person name="Froenicke L."/>
            <person name="Lavelle D.O."/>
            <person name="Truco M.J."/>
            <person name="Xia R."/>
            <person name="Zhu S."/>
            <person name="Xu C."/>
            <person name="Xu H."/>
            <person name="Xu X."/>
            <person name="Cox K."/>
            <person name="Korf I."/>
            <person name="Meyers B.C."/>
            <person name="Michelmore R.W."/>
        </authorList>
    </citation>
    <scope>NUCLEOTIDE SEQUENCE [LARGE SCALE GENOMIC DNA]</scope>
    <source>
        <strain evidence="3">cv. Salinas</strain>
        <tissue evidence="2">Seedlings</tissue>
    </source>
</reference>
<feature type="coiled-coil region" evidence="1">
    <location>
        <begin position="9"/>
        <end position="71"/>
    </location>
</feature>
<name>A0A9R1UG37_LACSA</name>
<dbReference type="PANTHER" id="PTHR35712">
    <property type="entry name" value="MYOSIN HEAVY CHAIN-LIKE PROTEIN"/>
    <property type="match status" value="1"/>
</dbReference>
<keyword evidence="1" id="KW-0175">Coiled coil</keyword>
<proteinExistence type="predicted"/>
<dbReference type="AlphaFoldDB" id="A0A9R1UG37"/>
<dbReference type="OrthoDB" id="1719803at2759"/>